<feature type="region of interest" description="Disordered" evidence="1">
    <location>
        <begin position="64"/>
        <end position="107"/>
    </location>
</feature>
<dbReference type="AlphaFoldDB" id="A0A7S4JXN1"/>
<feature type="compositionally biased region" description="Polar residues" evidence="1">
    <location>
        <begin position="80"/>
        <end position="91"/>
    </location>
</feature>
<accession>A0A7S4JXN1</accession>
<reference evidence="3" key="1">
    <citation type="submission" date="2021-01" db="EMBL/GenBank/DDBJ databases">
        <authorList>
            <person name="Corre E."/>
            <person name="Pelletier E."/>
            <person name="Niang G."/>
            <person name="Scheremetjew M."/>
            <person name="Finn R."/>
            <person name="Kale V."/>
            <person name="Holt S."/>
            <person name="Cochrane G."/>
            <person name="Meng A."/>
            <person name="Brown T."/>
            <person name="Cohen L."/>
        </authorList>
    </citation>
    <scope>NUCLEOTIDE SEQUENCE</scope>
    <source>
        <strain evidence="3">Isolate 1302-5</strain>
    </source>
</reference>
<proteinExistence type="predicted"/>
<gene>
    <name evidence="3" type="ORF">OAUR00152_LOCUS35594</name>
</gene>
<evidence type="ECO:0000256" key="2">
    <source>
        <dbReference type="SAM" id="SignalP"/>
    </source>
</evidence>
<evidence type="ECO:0000256" key="1">
    <source>
        <dbReference type="SAM" id="MobiDB-lite"/>
    </source>
</evidence>
<protein>
    <submittedName>
        <fullName evidence="3">Uncharacterized protein</fullName>
    </submittedName>
</protein>
<organism evidence="3">
    <name type="scientific">Odontella aurita</name>
    <dbReference type="NCBI Taxonomy" id="265563"/>
    <lineage>
        <taxon>Eukaryota</taxon>
        <taxon>Sar</taxon>
        <taxon>Stramenopiles</taxon>
        <taxon>Ochrophyta</taxon>
        <taxon>Bacillariophyta</taxon>
        <taxon>Mediophyceae</taxon>
        <taxon>Biddulphiophycidae</taxon>
        <taxon>Eupodiscales</taxon>
        <taxon>Odontellaceae</taxon>
        <taxon>Odontella</taxon>
    </lineage>
</organism>
<keyword evidence="2" id="KW-0732">Signal</keyword>
<sequence length="260" mass="29041">MASSKSFPFALAVAAVAGSACYLQYQKQEKAHRKRCCGFDADKISRDETGDSWDRPRWLSFKKDTRKKRNGDKGAGGTYDSPSDDSTAATLSLSDSERTSDPSSSLEDERNCYRDVFLPKFQLSGGSCKKKLLDYFDECVSEGQDPTRLKSFLRPWQVEFFEVHLGLGTAEELLRAYKGDHRRLIPHDMHVWLKKKNKPLIEENSCFLALSTWAKIARSIVRFRNNRAPDVGAGVLQVSFSSDVSSVSSLGCESVSALTT</sequence>
<name>A0A7S4JXN1_9STRA</name>
<evidence type="ECO:0000313" key="3">
    <source>
        <dbReference type="EMBL" id="CAE2277240.1"/>
    </source>
</evidence>
<dbReference type="EMBL" id="HBKQ01051596">
    <property type="protein sequence ID" value="CAE2277240.1"/>
    <property type="molecule type" value="Transcribed_RNA"/>
</dbReference>
<dbReference type="PROSITE" id="PS51257">
    <property type="entry name" value="PROKAR_LIPOPROTEIN"/>
    <property type="match status" value="1"/>
</dbReference>
<feature type="chain" id="PRO_5031428246" evidence="2">
    <location>
        <begin position="21"/>
        <end position="260"/>
    </location>
</feature>
<feature type="signal peptide" evidence="2">
    <location>
        <begin position="1"/>
        <end position="20"/>
    </location>
</feature>